<sequence>ERELTKPVDHPAKVVEAPKEVPKSVEQPVAKTNQRQFKLQTSDACWVQIKLPNGKSLFAKEMRANDVERLQVPVGSKVTVGNANVLMLTVDGQPFELKKVTRNGICRFDVK</sequence>
<reference evidence="2" key="1">
    <citation type="journal article" date="2012" name="PLoS ONE">
        <title>Gene sets for utilization of primary and secondary nutrition supplies in the distal gut of endangered iberian lynx.</title>
        <authorList>
            <person name="Alcaide M."/>
            <person name="Messina E."/>
            <person name="Richter M."/>
            <person name="Bargiela R."/>
            <person name="Peplies J."/>
            <person name="Huws S.A."/>
            <person name="Newbold C.J."/>
            <person name="Golyshin P.N."/>
            <person name="Simon M.A."/>
            <person name="Lopez G."/>
            <person name="Yakimov M.M."/>
            <person name="Ferrer M."/>
        </authorList>
    </citation>
    <scope>NUCLEOTIDE SEQUENCE</scope>
</reference>
<protein>
    <recommendedName>
        <fullName evidence="1">Cytoskeleton protein RodZ-like C-terminal domain-containing protein</fullName>
    </recommendedName>
</protein>
<comment type="caution">
    <text evidence="2">The sequence shown here is derived from an EMBL/GenBank/DDBJ whole genome shotgun (WGS) entry which is preliminary data.</text>
</comment>
<accession>J9FMH5</accession>
<feature type="non-terminal residue" evidence="2">
    <location>
        <position position="1"/>
    </location>
</feature>
<proteinExistence type="predicted"/>
<dbReference type="PANTHER" id="PTHR34475">
    <property type="match status" value="1"/>
</dbReference>
<organism evidence="2">
    <name type="scientific">gut metagenome</name>
    <dbReference type="NCBI Taxonomy" id="749906"/>
    <lineage>
        <taxon>unclassified sequences</taxon>
        <taxon>metagenomes</taxon>
        <taxon>organismal metagenomes</taxon>
    </lineage>
</organism>
<name>J9FMH5_9ZZZZ</name>
<dbReference type="InterPro" id="IPR025194">
    <property type="entry name" value="RodZ-like_C"/>
</dbReference>
<dbReference type="PANTHER" id="PTHR34475:SF1">
    <property type="entry name" value="CYTOSKELETON PROTEIN RODZ"/>
    <property type="match status" value="1"/>
</dbReference>
<evidence type="ECO:0000259" key="1">
    <source>
        <dbReference type="Pfam" id="PF13464"/>
    </source>
</evidence>
<dbReference type="AlphaFoldDB" id="J9FMH5"/>
<evidence type="ECO:0000313" key="2">
    <source>
        <dbReference type="EMBL" id="EJW95633.1"/>
    </source>
</evidence>
<feature type="domain" description="Cytoskeleton protein RodZ-like C-terminal" evidence="1">
    <location>
        <begin position="39"/>
        <end position="108"/>
    </location>
</feature>
<dbReference type="EMBL" id="AMCI01005702">
    <property type="protein sequence ID" value="EJW95633.1"/>
    <property type="molecule type" value="Genomic_DNA"/>
</dbReference>
<gene>
    <name evidence="2" type="ORF">EVA_16259</name>
</gene>
<dbReference type="Pfam" id="PF13464">
    <property type="entry name" value="RodZ_C"/>
    <property type="match status" value="1"/>
</dbReference>
<dbReference type="InterPro" id="IPR050400">
    <property type="entry name" value="Bact_Cytoskel_RodZ"/>
</dbReference>